<dbReference type="Proteomes" id="UP001304671">
    <property type="component" value="Unassembled WGS sequence"/>
</dbReference>
<name>A0ABU5QU47_9BACT</name>
<evidence type="ECO:0000313" key="1">
    <source>
        <dbReference type="EMBL" id="MEA5260623.1"/>
    </source>
</evidence>
<organism evidence="1 2">
    <name type="scientific">Arcicella aquatica</name>
    <dbReference type="NCBI Taxonomy" id="217141"/>
    <lineage>
        <taxon>Bacteria</taxon>
        <taxon>Pseudomonadati</taxon>
        <taxon>Bacteroidota</taxon>
        <taxon>Cytophagia</taxon>
        <taxon>Cytophagales</taxon>
        <taxon>Flectobacillaceae</taxon>
        <taxon>Arcicella</taxon>
    </lineage>
</organism>
<dbReference type="Pfam" id="PF05133">
    <property type="entry name" value="SPP1_portal"/>
    <property type="match status" value="1"/>
</dbReference>
<protein>
    <submittedName>
        <fullName evidence="1">Phage portal protein</fullName>
    </submittedName>
</protein>
<dbReference type="EMBL" id="JAYFUL010000061">
    <property type="protein sequence ID" value="MEA5260623.1"/>
    <property type="molecule type" value="Genomic_DNA"/>
</dbReference>
<dbReference type="RefSeq" id="WP_323253309.1">
    <property type="nucleotide sequence ID" value="NZ_JAYFUL010000061.1"/>
</dbReference>
<reference evidence="1 2" key="1">
    <citation type="submission" date="2023-12" db="EMBL/GenBank/DDBJ databases">
        <title>Novel species of the genus Arcicella isolated from rivers.</title>
        <authorList>
            <person name="Lu H."/>
        </authorList>
    </citation>
    <scope>NUCLEOTIDE SEQUENCE [LARGE SCALE GENOMIC DNA]</scope>
    <source>
        <strain evidence="1 2">LMG 21963</strain>
    </source>
</reference>
<proteinExistence type="predicted"/>
<comment type="caution">
    <text evidence="1">The sequence shown here is derived from an EMBL/GenBank/DDBJ whole genome shotgun (WGS) entry which is preliminary data.</text>
</comment>
<dbReference type="InterPro" id="IPR021145">
    <property type="entry name" value="Portal_protein_SPP1_Gp6-like"/>
</dbReference>
<accession>A0ABU5QU47</accession>
<gene>
    <name evidence="1" type="ORF">VB264_22690</name>
</gene>
<evidence type="ECO:0000313" key="2">
    <source>
        <dbReference type="Proteomes" id="UP001304671"/>
    </source>
</evidence>
<keyword evidence="2" id="KW-1185">Reference proteome</keyword>
<sequence length="455" mass="51335">MKVIDITKTESIADSIQMLQSNIDDVNIATYQKQYKIDGHSVLDKTKRPDKIVRTDNEEQRVEKVGRIPIAFQNKIVSTATSFAFGNPVALHAQPSTNNEKAVVLALHKILEDNKIDSFNRRMCKDILRTTQFAEIWYITELAKPSNEYGFSSKFKLKVLPISPWDGNRLYPFFNKNQDLVAFSRQFSFKDIDNKTTEYFETYTDEETLIWAKPQGGTWTEVSRTANIIGKIPVVFGQAEQTDWHDVQHIIERLETLLSNFADTNDYHGAPKIFVQGEIQGFAKKGETGAIIQGSVGATAQYLSWDHAPESVKLEIDTLFKLIYSLTQTPDISFESVKGLNQISGIALEMLFLDAHLKVQDKREIFDEYLQRRINIIKAFVGTLNTTLANDAQNVRIKPEIVPFTLRDNKEVINNLLAANGNQPLLSQKTAIAQSGLVPDAELEYEAILGEAGRG</sequence>